<name>A0A919V222_9ACTN</name>
<accession>A0A919V222</accession>
<dbReference type="SUPFAM" id="SSF55781">
    <property type="entry name" value="GAF domain-like"/>
    <property type="match status" value="2"/>
</dbReference>
<dbReference type="Gene3D" id="3.30.450.40">
    <property type="match status" value="2"/>
</dbReference>
<evidence type="ECO:0008006" key="6">
    <source>
        <dbReference type="Google" id="ProtNLM"/>
    </source>
</evidence>
<dbReference type="Pfam" id="PF01590">
    <property type="entry name" value="GAF"/>
    <property type="match status" value="1"/>
</dbReference>
<dbReference type="AlphaFoldDB" id="A0A919V222"/>
<gene>
    <name evidence="4" type="ORF">Sru01_42240</name>
</gene>
<evidence type="ECO:0000256" key="1">
    <source>
        <dbReference type="ARBA" id="ARBA00022801"/>
    </source>
</evidence>
<dbReference type="PANTHER" id="PTHR43156:SF2">
    <property type="entry name" value="STAGE II SPORULATION PROTEIN E"/>
    <property type="match status" value="1"/>
</dbReference>
<dbReference type="PANTHER" id="PTHR43156">
    <property type="entry name" value="STAGE II SPORULATION PROTEIN E-RELATED"/>
    <property type="match status" value="1"/>
</dbReference>
<protein>
    <recommendedName>
        <fullName evidence="6">GAF domain-containing protein</fullName>
    </recommendedName>
</protein>
<reference evidence="4" key="1">
    <citation type="submission" date="2021-01" db="EMBL/GenBank/DDBJ databases">
        <title>Whole genome shotgun sequence of Sphaerisporangium rufum NBRC 109079.</title>
        <authorList>
            <person name="Komaki H."/>
            <person name="Tamura T."/>
        </authorList>
    </citation>
    <scope>NUCLEOTIDE SEQUENCE</scope>
    <source>
        <strain evidence="4">NBRC 109079</strain>
    </source>
</reference>
<dbReference type="SMART" id="SM00065">
    <property type="entry name" value="GAF"/>
    <property type="match status" value="2"/>
</dbReference>
<evidence type="ECO:0000259" key="2">
    <source>
        <dbReference type="SMART" id="SM00065"/>
    </source>
</evidence>
<feature type="domain" description="GAF" evidence="2">
    <location>
        <begin position="35"/>
        <end position="180"/>
    </location>
</feature>
<dbReference type="InterPro" id="IPR052016">
    <property type="entry name" value="Bact_Sigma-Reg"/>
</dbReference>
<evidence type="ECO:0000259" key="3">
    <source>
        <dbReference type="SMART" id="SM00331"/>
    </source>
</evidence>
<dbReference type="GO" id="GO:0016791">
    <property type="term" value="F:phosphatase activity"/>
    <property type="evidence" value="ECO:0007669"/>
    <property type="project" value="TreeGrafter"/>
</dbReference>
<comment type="caution">
    <text evidence="4">The sequence shown here is derived from an EMBL/GenBank/DDBJ whole genome shotgun (WGS) entry which is preliminary data.</text>
</comment>
<dbReference type="InterPro" id="IPR029016">
    <property type="entry name" value="GAF-like_dom_sf"/>
</dbReference>
<feature type="domain" description="GAF" evidence="2">
    <location>
        <begin position="211"/>
        <end position="362"/>
    </location>
</feature>
<dbReference type="EMBL" id="BOOU01000055">
    <property type="protein sequence ID" value="GII79242.1"/>
    <property type="molecule type" value="Genomic_DNA"/>
</dbReference>
<evidence type="ECO:0000313" key="4">
    <source>
        <dbReference type="EMBL" id="GII79242.1"/>
    </source>
</evidence>
<dbReference type="Gene3D" id="3.60.40.10">
    <property type="entry name" value="PPM-type phosphatase domain"/>
    <property type="match status" value="1"/>
</dbReference>
<dbReference type="InterPro" id="IPR003018">
    <property type="entry name" value="GAF"/>
</dbReference>
<dbReference type="Proteomes" id="UP000655287">
    <property type="component" value="Unassembled WGS sequence"/>
</dbReference>
<organism evidence="4 5">
    <name type="scientific">Sphaerisporangium rufum</name>
    <dbReference type="NCBI Taxonomy" id="1381558"/>
    <lineage>
        <taxon>Bacteria</taxon>
        <taxon>Bacillati</taxon>
        <taxon>Actinomycetota</taxon>
        <taxon>Actinomycetes</taxon>
        <taxon>Streptosporangiales</taxon>
        <taxon>Streptosporangiaceae</taxon>
        <taxon>Sphaerisporangium</taxon>
    </lineage>
</organism>
<proteinExistence type="predicted"/>
<dbReference type="SUPFAM" id="SSF81606">
    <property type="entry name" value="PP2C-like"/>
    <property type="match status" value="1"/>
</dbReference>
<dbReference type="RefSeq" id="WP_203989089.1">
    <property type="nucleotide sequence ID" value="NZ_BOOU01000055.1"/>
</dbReference>
<keyword evidence="5" id="KW-1185">Reference proteome</keyword>
<dbReference type="SMART" id="SM00331">
    <property type="entry name" value="PP2C_SIG"/>
    <property type="match status" value="1"/>
</dbReference>
<dbReference type="InterPro" id="IPR001932">
    <property type="entry name" value="PPM-type_phosphatase-like_dom"/>
</dbReference>
<keyword evidence="1" id="KW-0378">Hydrolase</keyword>
<evidence type="ECO:0000313" key="5">
    <source>
        <dbReference type="Proteomes" id="UP000655287"/>
    </source>
</evidence>
<feature type="domain" description="PPM-type phosphatase" evidence="3">
    <location>
        <begin position="383"/>
        <end position="598"/>
    </location>
</feature>
<dbReference type="Pfam" id="PF13185">
    <property type="entry name" value="GAF_2"/>
    <property type="match status" value="1"/>
</dbReference>
<dbReference type="Pfam" id="PF07228">
    <property type="entry name" value="SpoIIE"/>
    <property type="match status" value="1"/>
</dbReference>
<dbReference type="InterPro" id="IPR036457">
    <property type="entry name" value="PPM-type-like_dom_sf"/>
</dbReference>
<sequence>MTLTRRVADTPRCLDALNSPERLKALEQLQAVGALARQTLDRSAGLAARLLEVGVVLVTLVEGDRQRLTQYIGSRNPRTTDRTMPLDWGFCPLVVAQARPLVIGDVRGRTGHARNPAVTQTGMRAYLAVPLTLDGQAVGALCVVDRRPRRWTGDQLRTLGELATAAMAEIRLLLDSAESARLNEQAESARRRSRQLQDLAQASVEINSARSLDDLLGTVTEQARALVGTHQALTALTTGRARPVTAISLSDRYARWRDPESFAVEDGLYAEVCRHNVPLRLGQGELRGHPAWCGQAGGRHPPLRDWLAVPLVDSAGGNVGLIQLSDKRDGGDFTVDDEAMLIQLAELAAACIEKTAALERQREIARTLQQSLLPPRLPDIPGVELAARYHPATGDAQVGGDFYDLFAAGGGRWGVVLGDVCGKDAEAAALTALIRHTARAAVLADPDPARVAEVLNQAVLGHGTERFCTLVYLTLSPEEGRIRVRMAVCGHPLPLRVDPRGRVREAGRPGMLIGVLPEPEVRPSSFVLEPGETLMLFTDGIAEARGGGRMFGETRLPSLLRGGATAPLPELADIISRAALDYQGGRLKDDIATLFIRAAG</sequence>